<keyword evidence="1" id="KW-1185">Reference proteome</keyword>
<dbReference type="AlphaFoldDB" id="A0A914XYI2"/>
<organism evidence="1 2">
    <name type="scientific">Panagrolaimus superbus</name>
    <dbReference type="NCBI Taxonomy" id="310955"/>
    <lineage>
        <taxon>Eukaryota</taxon>
        <taxon>Metazoa</taxon>
        <taxon>Ecdysozoa</taxon>
        <taxon>Nematoda</taxon>
        <taxon>Chromadorea</taxon>
        <taxon>Rhabditida</taxon>
        <taxon>Tylenchina</taxon>
        <taxon>Panagrolaimomorpha</taxon>
        <taxon>Panagrolaimoidea</taxon>
        <taxon>Panagrolaimidae</taxon>
        <taxon>Panagrolaimus</taxon>
    </lineage>
</organism>
<evidence type="ECO:0000313" key="1">
    <source>
        <dbReference type="Proteomes" id="UP000887577"/>
    </source>
</evidence>
<proteinExistence type="predicted"/>
<reference evidence="2" key="1">
    <citation type="submission" date="2022-11" db="UniProtKB">
        <authorList>
            <consortium name="WormBaseParasite"/>
        </authorList>
    </citation>
    <scope>IDENTIFICATION</scope>
</reference>
<accession>A0A914XYI2</accession>
<name>A0A914XYI2_9BILA</name>
<dbReference type="InterPro" id="IPR005312">
    <property type="entry name" value="DUF1759"/>
</dbReference>
<dbReference type="Proteomes" id="UP000887577">
    <property type="component" value="Unplaced"/>
</dbReference>
<evidence type="ECO:0000313" key="2">
    <source>
        <dbReference type="WBParaSite" id="PSU_v2.g12266.t1"/>
    </source>
</evidence>
<sequence>MISKSNKAALQLCAGNKSTSIEPSVPRNYLMMPKIEFDKFFGDDKKWLLWLKRYSTIHNNPTIPDEDKLNMLLSLRDGEPKELLSNLNITAENYALAMSMLTAKYGESKQTVKKLLAEFNELRCFGVTVAETRQCFSSDELILNQLEIMGENVNDQKSIQVHWENNVIPDWLYESCLMRISKDSIYKILSFLSS</sequence>
<protein>
    <submittedName>
        <fullName evidence="2">Uncharacterized protein</fullName>
    </submittedName>
</protein>
<dbReference type="WBParaSite" id="PSU_v2.g12266.t1">
    <property type="protein sequence ID" value="PSU_v2.g12266.t1"/>
    <property type="gene ID" value="PSU_v2.g12266"/>
</dbReference>
<dbReference type="Pfam" id="PF03564">
    <property type="entry name" value="DUF1759"/>
    <property type="match status" value="1"/>
</dbReference>